<dbReference type="EMBL" id="CAADRA010005357">
    <property type="protein sequence ID" value="VFT88888.1"/>
    <property type="molecule type" value="Genomic_DNA"/>
</dbReference>
<protein>
    <submittedName>
        <fullName evidence="3">Aste57867_12033 protein</fullName>
    </submittedName>
</protein>
<evidence type="ECO:0000256" key="1">
    <source>
        <dbReference type="SAM" id="MobiDB-lite"/>
    </source>
</evidence>
<dbReference type="Proteomes" id="UP000332933">
    <property type="component" value="Unassembled WGS sequence"/>
</dbReference>
<feature type="compositionally biased region" description="Basic and acidic residues" evidence="1">
    <location>
        <begin position="279"/>
        <end position="289"/>
    </location>
</feature>
<evidence type="ECO:0000313" key="4">
    <source>
        <dbReference type="Proteomes" id="UP000332933"/>
    </source>
</evidence>
<evidence type="ECO:0000313" key="2">
    <source>
        <dbReference type="EMBL" id="KAF0697261.1"/>
    </source>
</evidence>
<evidence type="ECO:0000313" key="3">
    <source>
        <dbReference type="EMBL" id="VFT88888.1"/>
    </source>
</evidence>
<gene>
    <name evidence="3" type="primary">Aste57867_12033</name>
    <name evidence="2" type="ORF">As57867_011988</name>
    <name evidence="3" type="ORF">ASTE57867_12033</name>
</gene>
<feature type="region of interest" description="Disordered" evidence="1">
    <location>
        <begin position="259"/>
        <end position="311"/>
    </location>
</feature>
<accession>A0A485KV38</accession>
<dbReference type="OrthoDB" id="63480at2759"/>
<reference evidence="2" key="2">
    <citation type="submission" date="2019-06" db="EMBL/GenBank/DDBJ databases">
        <title>Genomics analysis of Aphanomyces spp. identifies a new class of oomycete effector associated with host adaptation.</title>
        <authorList>
            <person name="Gaulin E."/>
        </authorList>
    </citation>
    <scope>NUCLEOTIDE SEQUENCE</scope>
    <source>
        <strain evidence="2">CBS 578.67</strain>
    </source>
</reference>
<keyword evidence="4" id="KW-1185">Reference proteome</keyword>
<dbReference type="AlphaFoldDB" id="A0A485KV38"/>
<sequence length="311" mass="35249">MATIIARVPAPGDTFATFQELHVHMKDLSVKHGFVCSRNTKTFHPQSARELFGTAKAVQRGFFYCAHKNDKNKNNQNVKTTCKWRVPFTFDREKRLFYIKEELYEVIHNHPLGHSAVDEAATPRAAAPPINREKLLYQTEIDQIAQLAREHVAPHHARQVMQDNHPGREYTMELIRRLIRSHQTPTASQAATVAGPPVVLNPSADEEQRYVALHQQFNKILAHVVHDPHMCRLFTLNLVAFEQSLPAATSINLATTVAPPALVPEPSQPPRQRGKRKARPEPSSHDLAKHPKITYVVATDVEPTRKAQPRW</sequence>
<reference evidence="3 4" key="1">
    <citation type="submission" date="2019-03" db="EMBL/GenBank/DDBJ databases">
        <authorList>
            <person name="Gaulin E."/>
            <person name="Dumas B."/>
        </authorList>
    </citation>
    <scope>NUCLEOTIDE SEQUENCE [LARGE SCALE GENOMIC DNA]</scope>
    <source>
        <strain evidence="3">CBS 568.67</strain>
    </source>
</reference>
<proteinExistence type="predicted"/>
<organism evidence="3 4">
    <name type="scientific">Aphanomyces stellatus</name>
    <dbReference type="NCBI Taxonomy" id="120398"/>
    <lineage>
        <taxon>Eukaryota</taxon>
        <taxon>Sar</taxon>
        <taxon>Stramenopiles</taxon>
        <taxon>Oomycota</taxon>
        <taxon>Saprolegniomycetes</taxon>
        <taxon>Saprolegniales</taxon>
        <taxon>Verrucalvaceae</taxon>
        <taxon>Aphanomyces</taxon>
    </lineage>
</organism>
<dbReference type="EMBL" id="VJMH01005336">
    <property type="protein sequence ID" value="KAF0697261.1"/>
    <property type="molecule type" value="Genomic_DNA"/>
</dbReference>
<name>A0A485KV38_9STRA</name>